<reference evidence="2" key="1">
    <citation type="journal article" date="2020" name="Stud. Mycol.">
        <title>101 Dothideomycetes genomes: a test case for predicting lifestyles and emergence of pathogens.</title>
        <authorList>
            <person name="Haridas S."/>
            <person name="Albert R."/>
            <person name="Binder M."/>
            <person name="Bloem J."/>
            <person name="Labutti K."/>
            <person name="Salamov A."/>
            <person name="Andreopoulos B."/>
            <person name="Baker S."/>
            <person name="Barry K."/>
            <person name="Bills G."/>
            <person name="Bluhm B."/>
            <person name="Cannon C."/>
            <person name="Castanera R."/>
            <person name="Culley D."/>
            <person name="Daum C."/>
            <person name="Ezra D."/>
            <person name="Gonzalez J."/>
            <person name="Henrissat B."/>
            <person name="Kuo A."/>
            <person name="Liang C."/>
            <person name="Lipzen A."/>
            <person name="Lutzoni F."/>
            <person name="Magnuson J."/>
            <person name="Mondo S."/>
            <person name="Nolan M."/>
            <person name="Ohm R."/>
            <person name="Pangilinan J."/>
            <person name="Park H.-J."/>
            <person name="Ramirez L."/>
            <person name="Alfaro M."/>
            <person name="Sun H."/>
            <person name="Tritt A."/>
            <person name="Yoshinaga Y."/>
            <person name="Zwiers L.-H."/>
            <person name="Turgeon B."/>
            <person name="Goodwin S."/>
            <person name="Spatafora J."/>
            <person name="Crous P."/>
            <person name="Grigoriev I."/>
        </authorList>
    </citation>
    <scope>NUCLEOTIDE SEQUENCE</scope>
    <source>
        <strain evidence="2">ATCC 16933</strain>
    </source>
</reference>
<feature type="compositionally biased region" description="Low complexity" evidence="1">
    <location>
        <begin position="183"/>
        <end position="197"/>
    </location>
</feature>
<dbReference type="Proteomes" id="UP000799766">
    <property type="component" value="Unassembled WGS sequence"/>
</dbReference>
<evidence type="ECO:0000313" key="3">
    <source>
        <dbReference type="Proteomes" id="UP000799766"/>
    </source>
</evidence>
<feature type="region of interest" description="Disordered" evidence="1">
    <location>
        <begin position="127"/>
        <end position="235"/>
    </location>
</feature>
<evidence type="ECO:0000313" key="2">
    <source>
        <dbReference type="EMBL" id="KAF2461778.1"/>
    </source>
</evidence>
<proteinExistence type="predicted"/>
<name>A0A6A6PCV4_9PEZI</name>
<gene>
    <name evidence="2" type="ORF">BDY21DRAFT_796</name>
</gene>
<protein>
    <submittedName>
        <fullName evidence="2">Uncharacterized protein</fullName>
    </submittedName>
</protein>
<evidence type="ECO:0000256" key="1">
    <source>
        <dbReference type="SAM" id="MobiDB-lite"/>
    </source>
</evidence>
<feature type="compositionally biased region" description="Polar residues" evidence="1">
    <location>
        <begin position="151"/>
        <end position="160"/>
    </location>
</feature>
<accession>A0A6A6PCV4</accession>
<organism evidence="2 3">
    <name type="scientific">Lineolata rhizophorae</name>
    <dbReference type="NCBI Taxonomy" id="578093"/>
    <lineage>
        <taxon>Eukaryota</taxon>
        <taxon>Fungi</taxon>
        <taxon>Dikarya</taxon>
        <taxon>Ascomycota</taxon>
        <taxon>Pezizomycotina</taxon>
        <taxon>Dothideomycetes</taxon>
        <taxon>Dothideomycetes incertae sedis</taxon>
        <taxon>Lineolatales</taxon>
        <taxon>Lineolataceae</taxon>
        <taxon>Lineolata</taxon>
    </lineage>
</organism>
<dbReference type="EMBL" id="MU001670">
    <property type="protein sequence ID" value="KAF2461778.1"/>
    <property type="molecule type" value="Genomic_DNA"/>
</dbReference>
<keyword evidence="3" id="KW-1185">Reference proteome</keyword>
<dbReference type="AlphaFoldDB" id="A0A6A6PCV4"/>
<sequence>MFLSRKLLILVLQESYRLRDKLTDSLVHAMNWSSDLMPVSGSMNTGTAASLQWYHRTGEAERLPICEPALSRSHSSQDFTLHFWPAGPQAASARANRFLRSCNTTFLPLSTVDTSCAPSARQLTCPAQQSATAPAEHSLRQAGSSGRPASLTKSSRSSARGSHADGGAPLQGSLLENERGTRLRSAGAGASASEFPAGGVGKESCKVQSLPRPGEGLRSPAPGSNARPSWKHADVRRAVPCGPCA</sequence>